<protein>
    <recommendedName>
        <fullName evidence="11">Homeobox domain-containing protein</fullName>
    </recommendedName>
</protein>
<evidence type="ECO:0000256" key="10">
    <source>
        <dbReference type="RuleBase" id="RU000682"/>
    </source>
</evidence>
<evidence type="ECO:0000256" key="4">
    <source>
        <dbReference type="ARBA" id="ARBA00023125"/>
    </source>
</evidence>
<evidence type="ECO:0000259" key="11">
    <source>
        <dbReference type="PROSITE" id="PS50071"/>
    </source>
</evidence>
<dbReference type="InterPro" id="IPR009057">
    <property type="entry name" value="Homeodomain-like_sf"/>
</dbReference>
<keyword evidence="6" id="KW-0804">Transcription</keyword>
<dbReference type="PANTHER" id="PTHR45940:SF13">
    <property type="entry name" value="WUSCHEL-RELATED HOMEOBOX 1"/>
    <property type="match status" value="1"/>
</dbReference>
<name>A0A7J6F1J7_CANSA</name>
<reference evidence="12 13" key="1">
    <citation type="journal article" date="2020" name="bioRxiv">
        <title>Sequence and annotation of 42 cannabis genomes reveals extensive copy number variation in cannabinoid synthesis and pathogen resistance genes.</title>
        <authorList>
            <person name="Mckernan K.J."/>
            <person name="Helbert Y."/>
            <person name="Kane L.T."/>
            <person name="Ebling H."/>
            <person name="Zhang L."/>
            <person name="Liu B."/>
            <person name="Eaton Z."/>
            <person name="Mclaughlin S."/>
            <person name="Kingan S."/>
            <person name="Baybayan P."/>
            <person name="Concepcion G."/>
            <person name="Jordan M."/>
            <person name="Riva A."/>
            <person name="Barbazuk W."/>
            <person name="Harkins T."/>
        </authorList>
    </citation>
    <scope>NUCLEOTIDE SEQUENCE [LARGE SCALE GENOMIC DNA]</scope>
    <source>
        <strain evidence="13">cv. Jamaican Lion 4</strain>
        <tissue evidence="12">Leaf</tissue>
    </source>
</reference>
<evidence type="ECO:0000313" key="12">
    <source>
        <dbReference type="EMBL" id="KAF4364581.1"/>
    </source>
</evidence>
<keyword evidence="7 9" id="KW-0539">Nucleus</keyword>
<dbReference type="GO" id="GO:0099402">
    <property type="term" value="P:plant organ development"/>
    <property type="evidence" value="ECO:0007669"/>
    <property type="project" value="InterPro"/>
</dbReference>
<keyword evidence="4 9" id="KW-0238">DNA-binding</keyword>
<comment type="subcellular location">
    <subcellularLocation>
        <location evidence="1 9 10">Nucleus</location>
    </subcellularLocation>
</comment>
<comment type="caution">
    <text evidence="12">The sequence shown here is derived from an EMBL/GenBank/DDBJ whole genome shotgun (WGS) entry which is preliminary data.</text>
</comment>
<dbReference type="InterPro" id="IPR001356">
    <property type="entry name" value="HD"/>
</dbReference>
<gene>
    <name evidence="12" type="ORF">F8388_015272</name>
</gene>
<dbReference type="GO" id="GO:0003677">
    <property type="term" value="F:DNA binding"/>
    <property type="evidence" value="ECO:0007669"/>
    <property type="project" value="UniProtKB-UniRule"/>
</dbReference>
<dbReference type="GO" id="GO:0003700">
    <property type="term" value="F:DNA-binding transcription factor activity"/>
    <property type="evidence" value="ECO:0007669"/>
    <property type="project" value="InterPro"/>
</dbReference>
<evidence type="ECO:0000256" key="3">
    <source>
        <dbReference type="ARBA" id="ARBA00023015"/>
    </source>
</evidence>
<dbReference type="Pfam" id="PF00046">
    <property type="entry name" value="Homeodomain"/>
    <property type="match status" value="1"/>
</dbReference>
<dbReference type="Proteomes" id="UP000525078">
    <property type="component" value="Unassembled WGS sequence"/>
</dbReference>
<evidence type="ECO:0000256" key="9">
    <source>
        <dbReference type="PROSITE-ProRule" id="PRU00108"/>
    </source>
</evidence>
<keyword evidence="5 9" id="KW-0371">Homeobox</keyword>
<evidence type="ECO:0000313" key="13">
    <source>
        <dbReference type="Proteomes" id="UP000525078"/>
    </source>
</evidence>
<dbReference type="InterPro" id="IPR044555">
    <property type="entry name" value="WUSCHEL-like"/>
</dbReference>
<evidence type="ECO:0000256" key="7">
    <source>
        <dbReference type="ARBA" id="ARBA00023242"/>
    </source>
</evidence>
<organism evidence="12 13">
    <name type="scientific">Cannabis sativa</name>
    <name type="common">Hemp</name>
    <name type="synonym">Marijuana</name>
    <dbReference type="NCBI Taxonomy" id="3483"/>
    <lineage>
        <taxon>Eukaryota</taxon>
        <taxon>Viridiplantae</taxon>
        <taxon>Streptophyta</taxon>
        <taxon>Embryophyta</taxon>
        <taxon>Tracheophyta</taxon>
        <taxon>Spermatophyta</taxon>
        <taxon>Magnoliopsida</taxon>
        <taxon>eudicotyledons</taxon>
        <taxon>Gunneridae</taxon>
        <taxon>Pentapetalae</taxon>
        <taxon>rosids</taxon>
        <taxon>fabids</taxon>
        <taxon>Rosales</taxon>
        <taxon>Cannabaceae</taxon>
        <taxon>Cannabis</taxon>
    </lineage>
</organism>
<dbReference type="PROSITE" id="PS50071">
    <property type="entry name" value="HOMEOBOX_2"/>
    <property type="match status" value="1"/>
</dbReference>
<keyword evidence="3" id="KW-0805">Transcription regulation</keyword>
<evidence type="ECO:0000256" key="6">
    <source>
        <dbReference type="ARBA" id="ARBA00023163"/>
    </source>
</evidence>
<proteinExistence type="inferred from homology"/>
<accession>A0A7J6F1J7</accession>
<evidence type="ECO:0000256" key="1">
    <source>
        <dbReference type="ARBA" id="ARBA00004123"/>
    </source>
</evidence>
<evidence type="ECO:0000256" key="8">
    <source>
        <dbReference type="ARBA" id="ARBA00024040"/>
    </source>
</evidence>
<feature type="DNA-binding region" description="Homeobox" evidence="9">
    <location>
        <begin position="218"/>
        <end position="282"/>
    </location>
</feature>
<dbReference type="FunFam" id="1.10.10.60:FF:000118">
    <property type="entry name" value="WUSCHEL-related homeobox 11"/>
    <property type="match status" value="1"/>
</dbReference>
<evidence type="ECO:0000256" key="5">
    <source>
        <dbReference type="ARBA" id="ARBA00023155"/>
    </source>
</evidence>
<dbReference type="CDD" id="cd00086">
    <property type="entry name" value="homeodomain"/>
    <property type="match status" value="1"/>
</dbReference>
<sequence>MTGQKWKLKVTKNEVTETVAEGKVTATTQVFDKHTIVAPKVVEERENSSMLVLEEKEVTPAPQQVDNTIPVAENTQQEDVYDKLINGSQYEFLQETWCKLSALKHKFIMWQVLHNNLLTRDKLIVKKHIRLAQMGCRDGNEITKLHTTVFNDMNNHHQLMNSSSSSSTFHTTSSTPLINNHYPDYSNKYKMLGPLHHHHHHHHQNSRSSSEVVVGVPMQSSRWTPTPEQLLVLEELYQHGKRTPTAQQIQEITIMLRRFGKIEGKNVFYWFQNHKARDKRKRRKLLEQAAARSHNNNKHLLLPPPPQELSSVSRVTGLGVEQTKQQESIPYITRISEEFASVPRVAIEVECTNNTSSAQLEEKELGLILKSSSNNNNNIISEESYATWNPMEVSYSFPPANFVLNWARPTVTSSQRKPLLERTHEISNFSLMPNNTGANDDDGSKQSVQTLELFPLRSDNVKGCSTCTDHTNKIITSDTGRDSDFKLSLGFISPINNEFNKEVARSWPCSS</sequence>
<evidence type="ECO:0000256" key="2">
    <source>
        <dbReference type="ARBA" id="ARBA00022473"/>
    </source>
</evidence>
<dbReference type="Gene3D" id="1.10.10.60">
    <property type="entry name" value="Homeodomain-like"/>
    <property type="match status" value="1"/>
</dbReference>
<dbReference type="GO" id="GO:0005634">
    <property type="term" value="C:nucleus"/>
    <property type="evidence" value="ECO:0007669"/>
    <property type="project" value="UniProtKB-SubCell"/>
</dbReference>
<comment type="similarity">
    <text evidence="8">Belongs to the WUS homeobox family.</text>
</comment>
<dbReference type="AlphaFoldDB" id="A0A7J6F1J7"/>
<dbReference type="SUPFAM" id="SSF46689">
    <property type="entry name" value="Homeodomain-like"/>
    <property type="match status" value="1"/>
</dbReference>
<dbReference type="EMBL" id="JAATIP010000166">
    <property type="protein sequence ID" value="KAF4364581.1"/>
    <property type="molecule type" value="Genomic_DNA"/>
</dbReference>
<dbReference type="SMART" id="SM00389">
    <property type="entry name" value="HOX"/>
    <property type="match status" value="1"/>
</dbReference>
<feature type="domain" description="Homeobox" evidence="11">
    <location>
        <begin position="216"/>
        <end position="281"/>
    </location>
</feature>
<keyword evidence="2" id="KW-0217">Developmental protein</keyword>
<dbReference type="PANTHER" id="PTHR45940">
    <property type="entry name" value="WUSCHEL-RELATED HOMEOBOX 1-RELATED"/>
    <property type="match status" value="1"/>
</dbReference>